<name>A0ABN9PM28_9DINO</name>
<proteinExistence type="predicted"/>
<comment type="caution">
    <text evidence="1">The sequence shown here is derived from an EMBL/GenBank/DDBJ whole genome shotgun (WGS) entry which is preliminary data.</text>
</comment>
<accession>A0ABN9PM28</accession>
<evidence type="ECO:0008006" key="3">
    <source>
        <dbReference type="Google" id="ProtNLM"/>
    </source>
</evidence>
<protein>
    <recommendedName>
        <fullName evidence="3">Protein xylosyltransferase</fullName>
    </recommendedName>
</protein>
<sequence>MLRQSGLCRARVLLAQETSRAEWLNVAAIACAAADRLHISVDGWPSFKHFNRGPQHFIVAGVAGPLWVTSDPNLLSIIIRPYRDFIVDVACIWHDRPARLCDLVFTSEHNDIWFHTAGWVATWKAIERGAQTYLGLPPHRHLAFMAAHPGLNAQRASNGERVGPPFGLRP</sequence>
<reference evidence="1" key="1">
    <citation type="submission" date="2023-10" db="EMBL/GenBank/DDBJ databases">
        <authorList>
            <person name="Chen Y."/>
            <person name="Shah S."/>
            <person name="Dougan E. K."/>
            <person name="Thang M."/>
            <person name="Chan C."/>
        </authorList>
    </citation>
    <scope>NUCLEOTIDE SEQUENCE [LARGE SCALE GENOMIC DNA]</scope>
</reference>
<organism evidence="1 2">
    <name type="scientific">Prorocentrum cordatum</name>
    <dbReference type="NCBI Taxonomy" id="2364126"/>
    <lineage>
        <taxon>Eukaryota</taxon>
        <taxon>Sar</taxon>
        <taxon>Alveolata</taxon>
        <taxon>Dinophyceae</taxon>
        <taxon>Prorocentrales</taxon>
        <taxon>Prorocentraceae</taxon>
        <taxon>Prorocentrum</taxon>
    </lineage>
</organism>
<keyword evidence="2" id="KW-1185">Reference proteome</keyword>
<gene>
    <name evidence="1" type="ORF">PCOR1329_LOCUS3228</name>
</gene>
<evidence type="ECO:0000313" key="1">
    <source>
        <dbReference type="EMBL" id="CAK0792739.1"/>
    </source>
</evidence>
<evidence type="ECO:0000313" key="2">
    <source>
        <dbReference type="Proteomes" id="UP001189429"/>
    </source>
</evidence>
<dbReference type="EMBL" id="CAUYUJ010000825">
    <property type="protein sequence ID" value="CAK0792739.1"/>
    <property type="molecule type" value="Genomic_DNA"/>
</dbReference>
<dbReference type="Proteomes" id="UP001189429">
    <property type="component" value="Unassembled WGS sequence"/>
</dbReference>